<dbReference type="EMBL" id="LAZR01047979">
    <property type="protein sequence ID" value="KKK92961.1"/>
    <property type="molecule type" value="Genomic_DNA"/>
</dbReference>
<accession>A0A0F9C8J3</accession>
<comment type="caution">
    <text evidence="1">The sequence shown here is derived from an EMBL/GenBank/DDBJ whole genome shotgun (WGS) entry which is preliminary data.</text>
</comment>
<proteinExistence type="predicted"/>
<dbReference type="AlphaFoldDB" id="A0A0F9C8J3"/>
<name>A0A0F9C8J3_9ZZZZ</name>
<protein>
    <submittedName>
        <fullName evidence="1">Uncharacterized protein</fullName>
    </submittedName>
</protein>
<organism evidence="1">
    <name type="scientific">marine sediment metagenome</name>
    <dbReference type="NCBI Taxonomy" id="412755"/>
    <lineage>
        <taxon>unclassified sequences</taxon>
        <taxon>metagenomes</taxon>
        <taxon>ecological metagenomes</taxon>
    </lineage>
</organism>
<sequence length="99" mass="10806">MFNVGSVQGYLKLNTTAWDASMRSSTAAVGRLTRSFTRMGVVAVGSLVLIEREFGKFDKAIRHATSVSDTSFEQFAQMSEMALDASVKWNKAAHQTAQA</sequence>
<gene>
    <name evidence="1" type="ORF">LCGC14_2697680</name>
</gene>
<reference evidence="1" key="1">
    <citation type="journal article" date="2015" name="Nature">
        <title>Complex archaea that bridge the gap between prokaryotes and eukaryotes.</title>
        <authorList>
            <person name="Spang A."/>
            <person name="Saw J.H."/>
            <person name="Jorgensen S.L."/>
            <person name="Zaremba-Niedzwiedzka K."/>
            <person name="Martijn J."/>
            <person name="Lind A.E."/>
            <person name="van Eijk R."/>
            <person name="Schleper C."/>
            <person name="Guy L."/>
            <person name="Ettema T.J."/>
        </authorList>
    </citation>
    <scope>NUCLEOTIDE SEQUENCE</scope>
</reference>
<feature type="non-terminal residue" evidence="1">
    <location>
        <position position="99"/>
    </location>
</feature>
<evidence type="ECO:0000313" key="1">
    <source>
        <dbReference type="EMBL" id="KKK92961.1"/>
    </source>
</evidence>